<accession>A0A9P1E026</accession>
<gene>
    <name evidence="1" type="ORF">CEURO_LOCUS2936</name>
</gene>
<dbReference type="Proteomes" id="UP001152484">
    <property type="component" value="Unassembled WGS sequence"/>
</dbReference>
<keyword evidence="2" id="KW-1185">Reference proteome</keyword>
<comment type="caution">
    <text evidence="1">The sequence shown here is derived from an EMBL/GenBank/DDBJ whole genome shotgun (WGS) entry which is preliminary data.</text>
</comment>
<sequence length="106" mass="11883">MIVDLGFSRCELESFAMCHQLEVPARYNPPPVPLLTHLLLHRMVYTVSNRPGAMAAVTPSVVAMKVASNRAYISEARHKCDGKEGISKVFHLRFYRSKPLSTINGR</sequence>
<organism evidence="1 2">
    <name type="scientific">Cuscuta europaea</name>
    <name type="common">European dodder</name>
    <dbReference type="NCBI Taxonomy" id="41803"/>
    <lineage>
        <taxon>Eukaryota</taxon>
        <taxon>Viridiplantae</taxon>
        <taxon>Streptophyta</taxon>
        <taxon>Embryophyta</taxon>
        <taxon>Tracheophyta</taxon>
        <taxon>Spermatophyta</taxon>
        <taxon>Magnoliopsida</taxon>
        <taxon>eudicotyledons</taxon>
        <taxon>Gunneridae</taxon>
        <taxon>Pentapetalae</taxon>
        <taxon>asterids</taxon>
        <taxon>lamiids</taxon>
        <taxon>Solanales</taxon>
        <taxon>Convolvulaceae</taxon>
        <taxon>Cuscuteae</taxon>
        <taxon>Cuscuta</taxon>
        <taxon>Cuscuta subgen. Cuscuta</taxon>
    </lineage>
</organism>
<evidence type="ECO:0000313" key="2">
    <source>
        <dbReference type="Proteomes" id="UP001152484"/>
    </source>
</evidence>
<reference evidence="1" key="1">
    <citation type="submission" date="2022-07" db="EMBL/GenBank/DDBJ databases">
        <authorList>
            <person name="Macas J."/>
            <person name="Novak P."/>
            <person name="Neumann P."/>
        </authorList>
    </citation>
    <scope>NUCLEOTIDE SEQUENCE</scope>
</reference>
<protein>
    <submittedName>
        <fullName evidence="1">Uncharacterized protein</fullName>
    </submittedName>
</protein>
<dbReference type="AlphaFoldDB" id="A0A9P1E026"/>
<dbReference type="EMBL" id="CAMAPE010000005">
    <property type="protein sequence ID" value="CAH9068756.1"/>
    <property type="molecule type" value="Genomic_DNA"/>
</dbReference>
<evidence type="ECO:0000313" key="1">
    <source>
        <dbReference type="EMBL" id="CAH9068756.1"/>
    </source>
</evidence>
<proteinExistence type="predicted"/>
<name>A0A9P1E026_CUSEU</name>